<keyword evidence="1" id="KW-0812">Transmembrane</keyword>
<gene>
    <name evidence="2" type="ORF">AA0535_1303</name>
</gene>
<dbReference type="EMBL" id="BAPV01000009">
    <property type="protein sequence ID" value="GBQ87524.1"/>
    <property type="molecule type" value="Genomic_DNA"/>
</dbReference>
<accession>A0ABQ0Q1Z4</accession>
<protein>
    <submittedName>
        <fullName evidence="2">Uncharacterized protein</fullName>
    </submittedName>
</protein>
<dbReference type="Proteomes" id="UP001062776">
    <property type="component" value="Unassembled WGS sequence"/>
</dbReference>
<evidence type="ECO:0000256" key="1">
    <source>
        <dbReference type="SAM" id="Phobius"/>
    </source>
</evidence>
<proteinExistence type="predicted"/>
<keyword evidence="1" id="KW-1133">Transmembrane helix</keyword>
<reference evidence="2" key="1">
    <citation type="submission" date="2013-04" db="EMBL/GenBank/DDBJ databases">
        <title>The genome sequencing project of 58 acetic acid bacteria.</title>
        <authorList>
            <person name="Okamoto-Kainuma A."/>
            <person name="Ishikawa M."/>
            <person name="Umino S."/>
            <person name="Koizumi Y."/>
            <person name="Shiwa Y."/>
            <person name="Yoshikawa H."/>
            <person name="Matsutani M."/>
            <person name="Matsushita K."/>
        </authorList>
    </citation>
    <scope>NUCLEOTIDE SEQUENCE</scope>
    <source>
        <strain evidence="2">NRIC 0535</strain>
    </source>
</reference>
<dbReference type="RefSeq" id="WP_264815142.1">
    <property type="nucleotide sequence ID" value="NZ_BAPV01000009.1"/>
</dbReference>
<dbReference type="PROSITE" id="PS51257">
    <property type="entry name" value="PROKAR_LIPOPROTEIN"/>
    <property type="match status" value="1"/>
</dbReference>
<comment type="caution">
    <text evidence="2">The sequence shown here is derived from an EMBL/GenBank/DDBJ whole genome shotgun (WGS) entry which is preliminary data.</text>
</comment>
<feature type="transmembrane region" description="Helical" evidence="1">
    <location>
        <begin position="74"/>
        <end position="97"/>
    </location>
</feature>
<keyword evidence="1" id="KW-0472">Membrane</keyword>
<keyword evidence="3" id="KW-1185">Reference proteome</keyword>
<name>A0ABQ0Q1Z4_9PROT</name>
<organism evidence="2 3">
    <name type="scientific">Asaia krungthepensis NRIC 0535</name>
    <dbReference type="NCBI Taxonomy" id="1307925"/>
    <lineage>
        <taxon>Bacteria</taxon>
        <taxon>Pseudomonadati</taxon>
        <taxon>Pseudomonadota</taxon>
        <taxon>Alphaproteobacteria</taxon>
        <taxon>Acetobacterales</taxon>
        <taxon>Acetobacteraceae</taxon>
        <taxon>Asaia</taxon>
    </lineage>
</organism>
<evidence type="ECO:0000313" key="3">
    <source>
        <dbReference type="Proteomes" id="UP001062776"/>
    </source>
</evidence>
<evidence type="ECO:0000313" key="2">
    <source>
        <dbReference type="EMBL" id="GBQ87524.1"/>
    </source>
</evidence>
<feature type="transmembrane region" description="Helical" evidence="1">
    <location>
        <begin position="20"/>
        <end position="40"/>
    </location>
</feature>
<sequence length="109" mass="11678">MKQHGETEPKIAEISVTSTLLRTIGLVGLTIVLACLIRFVPFLGHGVQWVAGTDAWQSLYALFGIDSSLGREQLILVGIMLSCFVVALGIQALTVVVSGKIRASRRRGG</sequence>